<proteinExistence type="predicted"/>
<dbReference type="AlphaFoldDB" id="B2TJD6"/>
<reference evidence="1" key="1">
    <citation type="submission" date="2009-06" db="EMBL/GenBank/DDBJ databases">
        <authorList>
            <consortium name="US DOE Joint Genome Institute (JGI-PGF)"/>
            <person name="Lucas S."/>
            <person name="Copeland A."/>
            <person name="Lapidus A."/>
            <person name="Glavina del Rio T."/>
            <person name="Dalin E."/>
            <person name="Tice H."/>
            <person name="Bruce D."/>
            <person name="Goodwin L."/>
            <person name="Pitluck S."/>
            <person name="Kyrpides N."/>
            <person name="Mavromatis K."/>
            <person name="Ivanova N."/>
            <person name="Saunders E."/>
            <person name="Brettin T."/>
            <person name="Detter J.C."/>
            <person name="Han C."/>
            <person name="Larimer F."/>
            <person name="Land M."/>
            <person name="Hauser L."/>
            <person name="Markowitz V."/>
            <person name="Cheng J.-F."/>
            <person name="Hugenholtz P."/>
            <person name="Woyke T."/>
            <person name="Wu D."/>
            <person name="Gronow S."/>
            <person name="Klenk H.-P."/>
            <person name="Eisen J.A."/>
        </authorList>
    </citation>
    <scope>NUCLEOTIDE SEQUENCE</scope>
    <source>
        <strain evidence="1">Eklund 17B</strain>
    </source>
</reference>
<dbReference type="PATRIC" id="fig|935198.13.peg.1300"/>
<dbReference type="KEGG" id="cbk:CLL_A1354"/>
<name>B2TJD6_CLOBB</name>
<dbReference type="HOGENOM" id="CLU_3078290_0_0_9"/>
<evidence type="ECO:0000313" key="1">
    <source>
        <dbReference type="EMBL" id="ACD23843.1"/>
    </source>
</evidence>
<sequence>MDHSVNLSEMYEINDDVLSSWEKSNIDSNGYLTKEVIGISALDKLYKLTLNK</sequence>
<dbReference type="EMBL" id="CP001056">
    <property type="protein sequence ID" value="ACD23843.1"/>
    <property type="molecule type" value="Genomic_DNA"/>
</dbReference>
<accession>U4PJB4</accession>
<protein>
    <submittedName>
        <fullName evidence="1">Uncharacterized protein</fullName>
    </submittedName>
</protein>
<reference evidence="1" key="2">
    <citation type="submission" date="2009-08" db="EMBL/GenBank/DDBJ databases">
        <authorList>
            <person name="Shrivastava S."/>
            <person name="Brinkac L.M."/>
            <person name="Dodson R.J."/>
            <person name="Harkins D.M."/>
            <person name="Durkin A.S."/>
            <person name="Sutton G."/>
        </authorList>
    </citation>
    <scope>NUCLEOTIDE SEQUENCE</scope>
    <source>
        <strain evidence="1">Eklund 17B</strain>
    </source>
</reference>
<organism evidence="1">
    <name type="scientific">Clostridium botulinum (strain Eklund 17B / Type B)</name>
    <dbReference type="NCBI Taxonomy" id="935198"/>
    <lineage>
        <taxon>Bacteria</taxon>
        <taxon>Bacillati</taxon>
        <taxon>Bacillota</taxon>
        <taxon>Clostridia</taxon>
        <taxon>Eubacteriales</taxon>
        <taxon>Clostridiaceae</taxon>
        <taxon>Clostridium</taxon>
    </lineage>
</organism>
<gene>
    <name evidence="1" type="ordered locus">CLL_A1354</name>
</gene>
<accession>B2TJD6</accession>